<evidence type="ECO:0000256" key="8">
    <source>
        <dbReference type="ARBA" id="ARBA00034617"/>
    </source>
</evidence>
<evidence type="ECO:0000259" key="13">
    <source>
        <dbReference type="PROSITE" id="PS51217"/>
    </source>
</evidence>
<proteinExistence type="inferred from homology"/>
<dbReference type="GO" id="GO:0043138">
    <property type="term" value="F:3'-5' DNA helicase activity"/>
    <property type="evidence" value="ECO:0007669"/>
    <property type="project" value="UniProtKB-EC"/>
</dbReference>
<evidence type="ECO:0000256" key="1">
    <source>
        <dbReference type="ARBA" id="ARBA00009922"/>
    </source>
</evidence>
<sequence>MNYLDQLNQPQREAVLHREGPLLVIAGAGAGKTRTIAYRILHLIKTGVPPEAILAITFTNKAAREMRDRVDNLLREDQTLALDQLTGRPLLTTFHAFGVYVLRAQSDRLGLSRHFSIYDRDDSISKIKEILRELSLDPKRFEPKKILGAISRQKGDNVSLADYQTGHQEGAGWGIAQVLVRVWSRYEERLRDNQALDFDDLLLKTVELFRTQPDVLARYQDRFHYLHVDEYQDTNLVQYELTNLLARKYQNLCVVGDMDQSIYGWRGADFTNLLRFEKDYPGTKIVLLEENYRSTQTILAAANQVIAKNKQRHEKNLFTQNGAGAKIGLYAGLEEGDEARFIAQKAKELLTGDAKADAIAILYRANFQSRVLEEACLQLNLPYQVLGTRFFDRKEIKDLVAFMRAALNPNDWESAKRIINVPPRGLGKTTLDKIATGGEENLPATTKKKVADFRRMLTEIGEFAQNNRPADLIKFILERSGLEQELKQEGEEGQERLENLKELANVAAKYDSLAPAEALEAMLTEVALASDQDELNRPRNGIKLMTVHAAKGLEFDHVFVAGLEQDLFPHIGFDQERRDSEEERRLFYVAVTRARKKLYLSYAQTRLIFGSRRVNLPSEFIFDIDDDLLETESGLWTIV</sequence>
<evidence type="ECO:0000256" key="9">
    <source>
        <dbReference type="ARBA" id="ARBA00034808"/>
    </source>
</evidence>
<name>A0A2H0RI66_9BACT</name>
<comment type="catalytic activity">
    <reaction evidence="8">
        <text>Couples ATP hydrolysis with the unwinding of duplex DNA by translocating in the 3'-5' direction.</text>
        <dbReference type="EC" id="5.6.2.4"/>
    </reaction>
</comment>
<feature type="binding site" evidence="11">
    <location>
        <begin position="26"/>
        <end position="33"/>
    </location>
    <ligand>
        <name>ATP</name>
        <dbReference type="ChEBI" id="CHEBI:30616"/>
    </ligand>
</feature>
<dbReference type="GO" id="GO:0005524">
    <property type="term" value="F:ATP binding"/>
    <property type="evidence" value="ECO:0007669"/>
    <property type="project" value="UniProtKB-UniRule"/>
</dbReference>
<feature type="domain" description="UvrD-like helicase C-terminal" evidence="13">
    <location>
        <begin position="296"/>
        <end position="552"/>
    </location>
</feature>
<dbReference type="PROSITE" id="PS51217">
    <property type="entry name" value="UVRD_HELICASE_CTER"/>
    <property type="match status" value="1"/>
</dbReference>
<keyword evidence="6" id="KW-0238">DNA-binding</keyword>
<dbReference type="InterPro" id="IPR027417">
    <property type="entry name" value="P-loop_NTPase"/>
</dbReference>
<evidence type="ECO:0000313" key="14">
    <source>
        <dbReference type="EMBL" id="PIR45724.1"/>
    </source>
</evidence>
<dbReference type="GO" id="GO:0033202">
    <property type="term" value="C:DNA helicase complex"/>
    <property type="evidence" value="ECO:0007669"/>
    <property type="project" value="TreeGrafter"/>
</dbReference>
<dbReference type="GO" id="GO:0005829">
    <property type="term" value="C:cytosol"/>
    <property type="evidence" value="ECO:0007669"/>
    <property type="project" value="TreeGrafter"/>
</dbReference>
<dbReference type="GO" id="GO:0016887">
    <property type="term" value="F:ATP hydrolysis activity"/>
    <property type="evidence" value="ECO:0007669"/>
    <property type="project" value="RHEA"/>
</dbReference>
<keyword evidence="5 11" id="KW-0067">ATP-binding</keyword>
<comment type="catalytic activity">
    <reaction evidence="10">
        <text>ATP + H2O = ADP + phosphate + H(+)</text>
        <dbReference type="Rhea" id="RHEA:13065"/>
        <dbReference type="ChEBI" id="CHEBI:15377"/>
        <dbReference type="ChEBI" id="CHEBI:15378"/>
        <dbReference type="ChEBI" id="CHEBI:30616"/>
        <dbReference type="ChEBI" id="CHEBI:43474"/>
        <dbReference type="ChEBI" id="CHEBI:456216"/>
        <dbReference type="EC" id="5.6.2.4"/>
    </reaction>
</comment>
<evidence type="ECO:0000256" key="6">
    <source>
        <dbReference type="ARBA" id="ARBA00023125"/>
    </source>
</evidence>
<keyword evidence="7" id="KW-0413">Isomerase</keyword>
<dbReference type="CDD" id="cd17932">
    <property type="entry name" value="DEXQc_UvrD"/>
    <property type="match status" value="1"/>
</dbReference>
<evidence type="ECO:0000256" key="4">
    <source>
        <dbReference type="ARBA" id="ARBA00022806"/>
    </source>
</evidence>
<keyword evidence="2 11" id="KW-0547">Nucleotide-binding</keyword>
<keyword evidence="4 11" id="KW-0347">Helicase</keyword>
<organism evidence="14 15">
    <name type="scientific">Candidatus Vogelbacteria bacterium CG10_big_fil_rev_8_21_14_0_10_49_38</name>
    <dbReference type="NCBI Taxonomy" id="1975043"/>
    <lineage>
        <taxon>Bacteria</taxon>
        <taxon>Candidatus Vogeliibacteriota</taxon>
    </lineage>
</organism>
<evidence type="ECO:0000256" key="2">
    <source>
        <dbReference type="ARBA" id="ARBA00022741"/>
    </source>
</evidence>
<evidence type="ECO:0000256" key="10">
    <source>
        <dbReference type="ARBA" id="ARBA00048988"/>
    </source>
</evidence>
<evidence type="ECO:0000259" key="12">
    <source>
        <dbReference type="PROSITE" id="PS51198"/>
    </source>
</evidence>
<reference evidence="14 15" key="1">
    <citation type="submission" date="2017-09" db="EMBL/GenBank/DDBJ databases">
        <title>Depth-based differentiation of microbial function through sediment-hosted aquifers and enrichment of novel symbionts in the deep terrestrial subsurface.</title>
        <authorList>
            <person name="Probst A.J."/>
            <person name="Ladd B."/>
            <person name="Jarett J.K."/>
            <person name="Geller-Mcgrath D.E."/>
            <person name="Sieber C.M."/>
            <person name="Emerson J.B."/>
            <person name="Anantharaman K."/>
            <person name="Thomas B.C."/>
            <person name="Malmstrom R."/>
            <person name="Stieglmeier M."/>
            <person name="Klingl A."/>
            <person name="Woyke T."/>
            <person name="Ryan C.M."/>
            <person name="Banfield J.F."/>
        </authorList>
    </citation>
    <scope>NUCLEOTIDE SEQUENCE [LARGE SCALE GENOMIC DNA]</scope>
    <source>
        <strain evidence="14">CG10_big_fil_rev_8_21_14_0_10_49_38</strain>
    </source>
</reference>
<dbReference type="Gene3D" id="1.10.486.10">
    <property type="entry name" value="PCRA, domain 4"/>
    <property type="match status" value="1"/>
</dbReference>
<accession>A0A2H0RI66</accession>
<dbReference type="PROSITE" id="PS51198">
    <property type="entry name" value="UVRD_HELICASE_ATP_BIND"/>
    <property type="match status" value="1"/>
</dbReference>
<evidence type="ECO:0000256" key="11">
    <source>
        <dbReference type="PROSITE-ProRule" id="PRU00560"/>
    </source>
</evidence>
<dbReference type="SUPFAM" id="SSF52540">
    <property type="entry name" value="P-loop containing nucleoside triphosphate hydrolases"/>
    <property type="match status" value="1"/>
</dbReference>
<gene>
    <name evidence="14" type="ORF">COV08_03620</name>
</gene>
<evidence type="ECO:0000256" key="7">
    <source>
        <dbReference type="ARBA" id="ARBA00023235"/>
    </source>
</evidence>
<dbReference type="Gene3D" id="1.10.10.160">
    <property type="match status" value="1"/>
</dbReference>
<evidence type="ECO:0000256" key="5">
    <source>
        <dbReference type="ARBA" id="ARBA00022840"/>
    </source>
</evidence>
<evidence type="ECO:0000256" key="3">
    <source>
        <dbReference type="ARBA" id="ARBA00022801"/>
    </source>
</evidence>
<dbReference type="GO" id="GO:0000725">
    <property type="term" value="P:recombinational repair"/>
    <property type="evidence" value="ECO:0007669"/>
    <property type="project" value="TreeGrafter"/>
</dbReference>
<dbReference type="AlphaFoldDB" id="A0A2H0RI66"/>
<dbReference type="GO" id="GO:0003677">
    <property type="term" value="F:DNA binding"/>
    <property type="evidence" value="ECO:0007669"/>
    <property type="project" value="UniProtKB-KW"/>
</dbReference>
<dbReference type="PANTHER" id="PTHR11070:SF2">
    <property type="entry name" value="ATP-DEPENDENT DNA HELICASE SRS2"/>
    <property type="match status" value="1"/>
</dbReference>
<dbReference type="EMBL" id="PCYK01000030">
    <property type="protein sequence ID" value="PIR45724.1"/>
    <property type="molecule type" value="Genomic_DNA"/>
</dbReference>
<dbReference type="PANTHER" id="PTHR11070">
    <property type="entry name" value="UVRD / RECB / PCRA DNA HELICASE FAMILY MEMBER"/>
    <property type="match status" value="1"/>
</dbReference>
<dbReference type="InterPro" id="IPR014017">
    <property type="entry name" value="DNA_helicase_UvrD-like_C"/>
</dbReference>
<dbReference type="Pfam" id="PF00580">
    <property type="entry name" value="UvrD-helicase"/>
    <property type="match status" value="1"/>
</dbReference>
<dbReference type="Pfam" id="PF13361">
    <property type="entry name" value="UvrD_C"/>
    <property type="match status" value="1"/>
</dbReference>
<dbReference type="EC" id="5.6.2.4" evidence="9"/>
<evidence type="ECO:0000313" key="15">
    <source>
        <dbReference type="Proteomes" id="UP000230431"/>
    </source>
</evidence>
<dbReference type="InterPro" id="IPR013986">
    <property type="entry name" value="DExx_box_DNA_helicase_dom_sf"/>
</dbReference>
<dbReference type="InterPro" id="IPR014016">
    <property type="entry name" value="UvrD-like_ATP-bd"/>
</dbReference>
<protein>
    <recommendedName>
        <fullName evidence="9">DNA 3'-5' helicase</fullName>
        <ecNumber evidence="9">5.6.2.4</ecNumber>
    </recommendedName>
</protein>
<comment type="caution">
    <text evidence="14">The sequence shown here is derived from an EMBL/GenBank/DDBJ whole genome shotgun (WGS) entry which is preliminary data.</text>
</comment>
<dbReference type="Gene3D" id="3.40.50.300">
    <property type="entry name" value="P-loop containing nucleotide triphosphate hydrolases"/>
    <property type="match status" value="2"/>
</dbReference>
<dbReference type="Proteomes" id="UP000230431">
    <property type="component" value="Unassembled WGS sequence"/>
</dbReference>
<comment type="similarity">
    <text evidence="1">Belongs to the helicase family. UvrD subfamily.</text>
</comment>
<keyword evidence="3 11" id="KW-0378">Hydrolase</keyword>
<feature type="domain" description="UvrD-like helicase ATP-binding" evidence="12">
    <location>
        <begin position="5"/>
        <end position="295"/>
    </location>
</feature>
<dbReference type="InterPro" id="IPR000212">
    <property type="entry name" value="DNA_helicase_UvrD/REP"/>
</dbReference>